<sequence length="630" mass="65679">MNLSKSELARTLGVSAATVRAWEQGRDPEGRTREKYAYFLDAAHDRLAALTPTTPAEPDPAEPDSALPGGAQIGGGEGELGTVRPCVLCGGPARHQVEGFPQHLTPEECTTPAPPTTPAPATTPASPPAPEASAPGPATTSASPAALETPAPGPVTDPVLPAAPELPACATAAGSGPATTPASPAAPEPPASASAIASGPAASPAAPEAPAPGPATTPEPPAPVRAEAPAAPAASGLPATASPAASESSAPEPPAAPGPAAPTPPPPPPSPAPHSTAPAPASAPAPAGRSPRPVRGAQPLVARGRRAQGSGQVPDLVADAVRTALRQHGGDLEAATAALVKKAIPDAMALLDHCRIGGRYDVVAHPPLPEILRPHKARGADQIWEARPKWTRPWLPPGRHEVCALDLNGAYLSALKTHLPLGRLEHHTGPVHDRRRAGVHLITPPDWHHDDVLPHPLGQRDEPGPLWVTEPTLRLLLRLSDPRHALCEAPVIHESFTSGASEGLLEKFRLALKDARERALAADDTVTLEYVKAMYAKFVATMGTSHYNRELYRPDWMHLIRSQAFANLWLKAFRAHESGLLVIRAMGTDELHVAGDWRRVFTEGRALNEVKVKDTYPLGDNHPPTPTTHP</sequence>
<evidence type="ECO:0000313" key="3">
    <source>
        <dbReference type="EMBL" id="NKI43807.1"/>
    </source>
</evidence>
<dbReference type="Gene3D" id="1.10.260.40">
    <property type="entry name" value="lambda repressor-like DNA-binding domains"/>
    <property type="match status" value="1"/>
</dbReference>
<feature type="region of interest" description="Disordered" evidence="1">
    <location>
        <begin position="48"/>
        <end position="78"/>
    </location>
</feature>
<evidence type="ECO:0000313" key="4">
    <source>
        <dbReference type="Proteomes" id="UP000772196"/>
    </source>
</evidence>
<dbReference type="EMBL" id="JAAWWP010000014">
    <property type="protein sequence ID" value="NKI43807.1"/>
    <property type="molecule type" value="Genomic_DNA"/>
</dbReference>
<keyword evidence="4" id="KW-1185">Reference proteome</keyword>
<feature type="compositionally biased region" description="Low complexity" evidence="1">
    <location>
        <begin position="273"/>
        <end position="293"/>
    </location>
</feature>
<dbReference type="CDD" id="cd14279">
    <property type="entry name" value="CUE"/>
    <property type="match status" value="1"/>
</dbReference>
<dbReference type="PROSITE" id="PS50943">
    <property type="entry name" value="HTH_CROC1"/>
    <property type="match status" value="1"/>
</dbReference>
<dbReference type="InterPro" id="IPR010982">
    <property type="entry name" value="Lambda_DNA-bd_dom_sf"/>
</dbReference>
<feature type="compositionally biased region" description="Low complexity" evidence="1">
    <location>
        <begin position="131"/>
        <end position="150"/>
    </location>
</feature>
<evidence type="ECO:0000256" key="1">
    <source>
        <dbReference type="SAM" id="MobiDB-lite"/>
    </source>
</evidence>
<dbReference type="Proteomes" id="UP000772196">
    <property type="component" value="Unassembled WGS sequence"/>
</dbReference>
<feature type="region of interest" description="Disordered" evidence="1">
    <location>
        <begin position="104"/>
        <end position="296"/>
    </location>
</feature>
<name>A0ABX1H6V4_9ACTN</name>
<protein>
    <submittedName>
        <fullName evidence="3">Transcriptional regulator</fullName>
    </submittedName>
</protein>
<feature type="compositionally biased region" description="Low complexity" evidence="1">
    <location>
        <begin position="158"/>
        <end position="183"/>
    </location>
</feature>
<feature type="compositionally biased region" description="Pro residues" evidence="1">
    <location>
        <begin position="207"/>
        <end position="223"/>
    </location>
</feature>
<reference evidence="3 4" key="1">
    <citation type="submission" date="2020-04" db="EMBL/GenBank/DDBJ databases">
        <title>Phylogenetic Diversity and Antibacterial Activity against Ralstonia solanacearum of Endophytic Actinomycete Isolated from Moss.</title>
        <authorList>
            <person name="Zhuang X."/>
        </authorList>
    </citation>
    <scope>NUCLEOTIDE SEQUENCE [LARGE SCALE GENOMIC DNA]</scope>
    <source>
        <strain evidence="3 4">LD120</strain>
    </source>
</reference>
<feature type="compositionally biased region" description="Pro residues" evidence="1">
    <location>
        <begin position="251"/>
        <end position="272"/>
    </location>
</feature>
<feature type="domain" description="HTH cro/C1-type" evidence="2">
    <location>
        <begin position="2"/>
        <end position="47"/>
    </location>
</feature>
<feature type="compositionally biased region" description="Low complexity" evidence="1">
    <location>
        <begin position="191"/>
        <end position="206"/>
    </location>
</feature>
<proteinExistence type="predicted"/>
<dbReference type="InterPro" id="IPR001387">
    <property type="entry name" value="Cro/C1-type_HTH"/>
</dbReference>
<gene>
    <name evidence="3" type="ORF">HFV08_21650</name>
</gene>
<organism evidence="3 4">
    <name type="scientific">Streptomyces physcomitrii</name>
    <dbReference type="NCBI Taxonomy" id="2724184"/>
    <lineage>
        <taxon>Bacteria</taxon>
        <taxon>Bacillati</taxon>
        <taxon>Actinomycetota</taxon>
        <taxon>Actinomycetes</taxon>
        <taxon>Kitasatosporales</taxon>
        <taxon>Streptomycetaceae</taxon>
        <taxon>Streptomyces</taxon>
    </lineage>
</organism>
<evidence type="ECO:0000259" key="2">
    <source>
        <dbReference type="PROSITE" id="PS50943"/>
    </source>
</evidence>
<accession>A0ABX1H6V4</accession>
<feature type="compositionally biased region" description="Low complexity" evidence="1">
    <location>
        <begin position="224"/>
        <end position="250"/>
    </location>
</feature>
<comment type="caution">
    <text evidence="3">The sequence shown here is derived from an EMBL/GenBank/DDBJ whole genome shotgun (WGS) entry which is preliminary data.</text>
</comment>